<organism evidence="5 6">
    <name type="scientific">Fibrobacter intestinalis</name>
    <dbReference type="NCBI Taxonomy" id="28122"/>
    <lineage>
        <taxon>Bacteria</taxon>
        <taxon>Pseudomonadati</taxon>
        <taxon>Fibrobacterota</taxon>
        <taxon>Fibrobacteria</taxon>
        <taxon>Fibrobacterales</taxon>
        <taxon>Fibrobacteraceae</taxon>
        <taxon>Fibrobacter</taxon>
    </lineage>
</organism>
<dbReference type="Pfam" id="PF00679">
    <property type="entry name" value="EFG_C"/>
    <property type="match status" value="1"/>
</dbReference>
<dbReference type="Gene3D" id="3.30.70.870">
    <property type="entry name" value="Elongation Factor G (Translational Gtpase), domain 3"/>
    <property type="match status" value="1"/>
</dbReference>
<dbReference type="InterPro" id="IPR000640">
    <property type="entry name" value="EFG_V-like"/>
</dbReference>
<dbReference type="Proteomes" id="UP000184275">
    <property type="component" value="Unassembled WGS sequence"/>
</dbReference>
<dbReference type="InterPro" id="IPR035651">
    <property type="entry name" value="BipA_V"/>
</dbReference>
<dbReference type="EMBL" id="FRAW01000032">
    <property type="protein sequence ID" value="SHL06203.1"/>
    <property type="molecule type" value="Genomic_DNA"/>
</dbReference>
<dbReference type="RefSeq" id="WP_073305730.1">
    <property type="nucleotide sequence ID" value="NZ_FRAW01000032.1"/>
</dbReference>
<dbReference type="Pfam" id="PF22042">
    <property type="entry name" value="EF-G_D2"/>
    <property type="match status" value="1"/>
</dbReference>
<dbReference type="Pfam" id="PF00009">
    <property type="entry name" value="GTP_EFTU"/>
    <property type="match status" value="1"/>
</dbReference>
<dbReference type="InterPro" id="IPR027417">
    <property type="entry name" value="P-loop_NTPase"/>
</dbReference>
<evidence type="ECO:0000256" key="3">
    <source>
        <dbReference type="ARBA" id="ARBA00035722"/>
    </source>
</evidence>
<evidence type="ECO:0000256" key="2">
    <source>
        <dbReference type="ARBA" id="ARBA00023134"/>
    </source>
</evidence>
<dbReference type="FunFam" id="2.40.50.250:FF:000001">
    <property type="entry name" value="GTP-binding protein TypA"/>
    <property type="match status" value="1"/>
</dbReference>
<dbReference type="SMART" id="SM00838">
    <property type="entry name" value="EFG_C"/>
    <property type="match status" value="1"/>
</dbReference>
<evidence type="ECO:0000313" key="5">
    <source>
        <dbReference type="EMBL" id="SHL06203.1"/>
    </source>
</evidence>
<dbReference type="NCBIfam" id="TIGR00231">
    <property type="entry name" value="small_GTP"/>
    <property type="match status" value="1"/>
</dbReference>
<dbReference type="Gene3D" id="2.40.50.250">
    <property type="entry name" value="bipa protein"/>
    <property type="match status" value="1"/>
</dbReference>
<dbReference type="AlphaFoldDB" id="A0A1M6XJW3"/>
<dbReference type="InterPro" id="IPR047041">
    <property type="entry name" value="BipA_GTP-bd_dom"/>
</dbReference>
<protein>
    <recommendedName>
        <fullName evidence="3">50S ribosomal subunit assembly factor BipA</fullName>
    </recommendedName>
</protein>
<dbReference type="InterPro" id="IPR048876">
    <property type="entry name" value="BipA_C"/>
</dbReference>
<reference evidence="6" key="1">
    <citation type="submission" date="2016-11" db="EMBL/GenBank/DDBJ databases">
        <authorList>
            <person name="Varghese N."/>
            <person name="Submissions S."/>
        </authorList>
    </citation>
    <scope>NUCLEOTIDE SEQUENCE [LARGE SCALE GENOMIC DNA]</scope>
    <source>
        <strain evidence="6">UWOS</strain>
    </source>
</reference>
<dbReference type="GO" id="GO:0003924">
    <property type="term" value="F:GTPase activity"/>
    <property type="evidence" value="ECO:0007669"/>
    <property type="project" value="InterPro"/>
</dbReference>
<dbReference type="InterPro" id="IPR053905">
    <property type="entry name" value="EF-G-like_DII"/>
</dbReference>
<dbReference type="InterPro" id="IPR006298">
    <property type="entry name" value="BipA"/>
</dbReference>
<dbReference type="Gene3D" id="2.40.30.10">
    <property type="entry name" value="Translation factors"/>
    <property type="match status" value="1"/>
</dbReference>
<dbReference type="InterPro" id="IPR042116">
    <property type="entry name" value="TypA/BipA_C"/>
</dbReference>
<dbReference type="PANTHER" id="PTHR42908">
    <property type="entry name" value="TRANSLATION ELONGATION FACTOR-RELATED"/>
    <property type="match status" value="1"/>
</dbReference>
<dbReference type="NCBIfam" id="TIGR01394">
    <property type="entry name" value="TypA_BipA"/>
    <property type="match status" value="1"/>
</dbReference>
<proteinExistence type="predicted"/>
<dbReference type="CDD" id="cd03710">
    <property type="entry name" value="BipA_TypA_C"/>
    <property type="match status" value="1"/>
</dbReference>
<sequence length="618" mass="68080">MDQNKIRNIAIIAHVDHGKTTLVDQILKQCGTFHESEEVNERVMDSGAIERERGITILSKNASVNYKGYHINIVDTPGHADFGGQVERVLGTVDGVLLIVDAFEGPMAQTRFVTQKALSLGLTPIVVINKIDRDGCNPHNALNKVFDLFCELNATEEQLDFSCVYASGRKGICRKEVNDPDGDMRILMDLVIDKIPAPKGDPAAAPLLQISTLEYSSFLGRMAVGRVQQGTFKTGMTIAQSFVTDDDSAAPKVKNIRIQKILHYDGIQSIPINEAGPGEIIQIAGLEMFDIGDTLSSVDNPVHLPRIHIDPPTISMLFTVNTSPLAGKGGGKFLTGNNLAERLERAHMADPALLVEKAEGASTFKVSGRGILHLTILIESMRRELYEFTIGSPQVIFQKDENGKLLEPVEKFKVEVPSEYSGAVIEELGHRKGEMVDMLTDDNNRVALEYNIPSRGLLGIRSKLLSLTKGYAVSQSLFLDFEPYKGDIPARINGVLIAKEPGQAASYALSKLEDRGALFIPPATEVYPGMIIGEHNRTTDIIVNATKGKHLTNMRSKASDDNIQLTPYRRMTLEECVTFINDDECVEVTPQALRLRKITLDPHKRKQESKSPVEEDDE</sequence>
<evidence type="ECO:0000259" key="4">
    <source>
        <dbReference type="PROSITE" id="PS51722"/>
    </source>
</evidence>
<dbReference type="InterPro" id="IPR031157">
    <property type="entry name" value="G_TR_CS"/>
</dbReference>
<dbReference type="InterPro" id="IPR035647">
    <property type="entry name" value="EFG_III/V"/>
</dbReference>
<accession>A0A1M6XJW3</accession>
<feature type="domain" description="Tr-type G" evidence="4">
    <location>
        <begin position="4"/>
        <end position="199"/>
    </location>
</feature>
<keyword evidence="6" id="KW-1185">Reference proteome</keyword>
<dbReference type="CDD" id="cd01891">
    <property type="entry name" value="TypA_BipA"/>
    <property type="match status" value="1"/>
</dbReference>
<dbReference type="InterPro" id="IPR000795">
    <property type="entry name" value="T_Tr_GTP-bd_dom"/>
</dbReference>
<dbReference type="SUPFAM" id="SSF54980">
    <property type="entry name" value="EF-G C-terminal domain-like"/>
    <property type="match status" value="2"/>
</dbReference>
<dbReference type="Pfam" id="PF21018">
    <property type="entry name" value="BipA_C"/>
    <property type="match status" value="1"/>
</dbReference>
<dbReference type="GO" id="GO:0005829">
    <property type="term" value="C:cytosol"/>
    <property type="evidence" value="ECO:0007669"/>
    <property type="project" value="TreeGrafter"/>
</dbReference>
<dbReference type="InterPro" id="IPR047042">
    <property type="entry name" value="BipA_II"/>
</dbReference>
<dbReference type="SUPFAM" id="SSF50447">
    <property type="entry name" value="Translation proteins"/>
    <property type="match status" value="1"/>
</dbReference>
<gene>
    <name evidence="5" type="ORF">SAMN05720469_1322</name>
</gene>
<dbReference type="FunFam" id="3.30.70.240:FF:000002">
    <property type="entry name" value="GTP-binding protein TypA"/>
    <property type="match status" value="1"/>
</dbReference>
<name>A0A1M6XJW3_9BACT</name>
<keyword evidence="2" id="KW-0342">GTP-binding</keyword>
<dbReference type="CDD" id="cd03691">
    <property type="entry name" value="BipA_TypA_II"/>
    <property type="match status" value="1"/>
</dbReference>
<dbReference type="PRINTS" id="PR00315">
    <property type="entry name" value="ELONGATNFCT"/>
</dbReference>
<evidence type="ECO:0000256" key="1">
    <source>
        <dbReference type="ARBA" id="ARBA00022741"/>
    </source>
</evidence>
<dbReference type="PANTHER" id="PTHR42908:SF8">
    <property type="entry name" value="TR-TYPE G DOMAIN-CONTAINING PROTEIN"/>
    <property type="match status" value="1"/>
</dbReference>
<dbReference type="GO" id="GO:1990904">
    <property type="term" value="C:ribonucleoprotein complex"/>
    <property type="evidence" value="ECO:0007669"/>
    <property type="project" value="TreeGrafter"/>
</dbReference>
<dbReference type="Gene3D" id="3.30.70.240">
    <property type="match status" value="1"/>
</dbReference>
<evidence type="ECO:0000313" key="6">
    <source>
        <dbReference type="Proteomes" id="UP000184275"/>
    </source>
</evidence>
<dbReference type="Gene3D" id="3.40.50.300">
    <property type="entry name" value="P-loop containing nucleotide triphosphate hydrolases"/>
    <property type="match status" value="1"/>
</dbReference>
<dbReference type="PROSITE" id="PS51722">
    <property type="entry name" value="G_TR_2"/>
    <property type="match status" value="1"/>
</dbReference>
<keyword evidence="1" id="KW-0547">Nucleotide-binding</keyword>
<dbReference type="GO" id="GO:0005525">
    <property type="term" value="F:GTP binding"/>
    <property type="evidence" value="ECO:0007669"/>
    <property type="project" value="UniProtKB-KW"/>
</dbReference>
<dbReference type="SUPFAM" id="SSF52540">
    <property type="entry name" value="P-loop containing nucleoside triphosphate hydrolases"/>
    <property type="match status" value="1"/>
</dbReference>
<dbReference type="InterPro" id="IPR005225">
    <property type="entry name" value="Small_GTP-bd"/>
</dbReference>
<dbReference type="InterPro" id="IPR009000">
    <property type="entry name" value="Transl_B-barrel_sf"/>
</dbReference>
<dbReference type="PROSITE" id="PS00301">
    <property type="entry name" value="G_TR_1"/>
    <property type="match status" value="1"/>
</dbReference>
<dbReference type="FunFam" id="3.40.50.300:FF:000055">
    <property type="entry name" value="GTP-binding protein TypA"/>
    <property type="match status" value="1"/>
</dbReference>